<keyword evidence="4" id="KW-1133">Transmembrane helix</keyword>
<dbReference type="GO" id="GO:0016020">
    <property type="term" value="C:membrane"/>
    <property type="evidence" value="ECO:0007669"/>
    <property type="project" value="TreeGrafter"/>
</dbReference>
<evidence type="ECO:0000256" key="3">
    <source>
        <dbReference type="SAM" id="MobiDB-lite"/>
    </source>
</evidence>
<dbReference type="EMBL" id="JACHXS010000005">
    <property type="protein sequence ID" value="MBB3222361.1"/>
    <property type="molecule type" value="Genomic_DNA"/>
</dbReference>
<reference evidence="5 8" key="2">
    <citation type="submission" date="2020-08" db="EMBL/GenBank/DDBJ databases">
        <title>Genomic Encyclopedia of Type Strains, Phase III (KMG-III): the genomes of soil and plant-associated and newly described type strains.</title>
        <authorList>
            <person name="Whitman W."/>
        </authorList>
    </citation>
    <scope>NUCLEOTIDE SEQUENCE [LARGE SCALE GENOMIC DNA]</scope>
    <source>
        <strain evidence="5 8">CECT 7753</strain>
    </source>
</reference>
<dbReference type="Gene3D" id="3.40.50.720">
    <property type="entry name" value="NAD(P)-binding Rossmann-like Domain"/>
    <property type="match status" value="1"/>
</dbReference>
<reference evidence="6 7" key="1">
    <citation type="submission" date="2019-05" db="EMBL/GenBank/DDBJ databases">
        <title>Draft Genome Sequences of Six Type Strains of the Genus Massilia.</title>
        <authorList>
            <person name="Miess H."/>
            <person name="Frediansyhah A."/>
            <person name="Gross H."/>
        </authorList>
    </citation>
    <scope>NUCLEOTIDE SEQUENCE [LARGE SCALE GENOMIC DNA]</scope>
    <source>
        <strain evidence="6 7">DSMZ 26121</strain>
    </source>
</reference>
<gene>
    <name evidence="6" type="ORF">FCL38_20685</name>
    <name evidence="5" type="ORF">FHS02_003180</name>
</gene>
<dbReference type="OrthoDB" id="9790266at2"/>
<feature type="region of interest" description="Disordered" evidence="3">
    <location>
        <begin position="270"/>
        <end position="292"/>
    </location>
</feature>
<dbReference type="NCBIfam" id="NF004792">
    <property type="entry name" value="PRK06139.1"/>
    <property type="match status" value="1"/>
</dbReference>
<dbReference type="GO" id="GO:0016491">
    <property type="term" value="F:oxidoreductase activity"/>
    <property type="evidence" value="ECO:0007669"/>
    <property type="project" value="UniProtKB-KW"/>
</dbReference>
<dbReference type="Pfam" id="PF00106">
    <property type="entry name" value="adh_short"/>
    <property type="match status" value="1"/>
</dbReference>
<keyword evidence="2" id="KW-0560">Oxidoreductase</keyword>
<name>A0A4P8HRW5_9BURK</name>
<comment type="similarity">
    <text evidence="1">Belongs to the short-chain dehydrogenases/reductases (SDR) family.</text>
</comment>
<evidence type="ECO:0000313" key="6">
    <source>
        <dbReference type="EMBL" id="QCP12577.1"/>
    </source>
</evidence>
<keyword evidence="4" id="KW-0812">Transmembrane</keyword>
<dbReference type="InterPro" id="IPR020904">
    <property type="entry name" value="Sc_DH/Rdtase_CS"/>
</dbReference>
<evidence type="ECO:0000256" key="1">
    <source>
        <dbReference type="ARBA" id="ARBA00006484"/>
    </source>
</evidence>
<protein>
    <submittedName>
        <fullName evidence="6">SDR family oxidoreductase</fullName>
    </submittedName>
    <submittedName>
        <fullName evidence="5">Short-subunit dehydrogenase</fullName>
    </submittedName>
</protein>
<dbReference type="AlphaFoldDB" id="A0A4P8HRW5"/>
<sequence>MKQDTLRVVITGASSGIGAATAIAFARQGAHLVLGARGREGLEDIAGRCRQAGGQAQVQLVDVTDAAAVAAFAADARDTLGGIDLWFSDVGIGVVGRYLDVPMTDHRHVVETNLVSHMNEAHAVLPVFVAQGHGIWVNMISLGGYMTSPYAAAYAASKFGLRGFSAALRGEMHDHPRIHICDVYPTFVDTPAIYHAGNYTGARLTYPPGALAPEKVADAVVKLARHPRATTVIGMPETVLKLGQFANPLAAMLMNRFMKKWSKRAEPVRDTTGTMYTPPVAASGIHGGQRRAGGQRNTALAVGAAVVGVAIAARLLSRR</sequence>
<feature type="transmembrane region" description="Helical" evidence="4">
    <location>
        <begin position="299"/>
        <end position="316"/>
    </location>
</feature>
<dbReference type="PANTHER" id="PTHR44196">
    <property type="entry name" value="DEHYDROGENASE/REDUCTASE SDR FAMILY MEMBER 7B"/>
    <property type="match status" value="1"/>
</dbReference>
<dbReference type="SUPFAM" id="SSF51735">
    <property type="entry name" value="NAD(P)-binding Rossmann-fold domains"/>
    <property type="match status" value="1"/>
</dbReference>
<dbReference type="EMBL" id="CP040017">
    <property type="protein sequence ID" value="QCP12577.1"/>
    <property type="molecule type" value="Genomic_DNA"/>
</dbReference>
<dbReference type="InterPro" id="IPR036291">
    <property type="entry name" value="NAD(P)-bd_dom_sf"/>
</dbReference>
<proteinExistence type="inferred from homology"/>
<evidence type="ECO:0000313" key="8">
    <source>
        <dbReference type="Proteomes" id="UP000584325"/>
    </source>
</evidence>
<evidence type="ECO:0000313" key="5">
    <source>
        <dbReference type="EMBL" id="MBB3222361.1"/>
    </source>
</evidence>
<dbReference type="InterPro" id="IPR002347">
    <property type="entry name" value="SDR_fam"/>
</dbReference>
<dbReference type="RefSeq" id="WP_137315411.1">
    <property type="nucleotide sequence ID" value="NZ_CP040017.1"/>
</dbReference>
<evidence type="ECO:0000256" key="4">
    <source>
        <dbReference type="SAM" id="Phobius"/>
    </source>
</evidence>
<dbReference type="Proteomes" id="UP000584325">
    <property type="component" value="Unassembled WGS sequence"/>
</dbReference>
<dbReference type="PRINTS" id="PR00081">
    <property type="entry name" value="GDHRDH"/>
</dbReference>
<accession>A0A4P8HRW5</accession>
<evidence type="ECO:0000313" key="7">
    <source>
        <dbReference type="Proteomes" id="UP000298763"/>
    </source>
</evidence>
<evidence type="ECO:0000256" key="2">
    <source>
        <dbReference type="ARBA" id="ARBA00023002"/>
    </source>
</evidence>
<dbReference type="PROSITE" id="PS00061">
    <property type="entry name" value="ADH_SHORT"/>
    <property type="match status" value="1"/>
</dbReference>
<keyword evidence="4" id="KW-0472">Membrane</keyword>
<organism evidence="5 8">
    <name type="scientific">Pseudoduganella umbonata</name>
    <dbReference type="NCBI Taxonomy" id="864828"/>
    <lineage>
        <taxon>Bacteria</taxon>
        <taxon>Pseudomonadati</taxon>
        <taxon>Pseudomonadota</taxon>
        <taxon>Betaproteobacteria</taxon>
        <taxon>Burkholderiales</taxon>
        <taxon>Oxalobacteraceae</taxon>
        <taxon>Telluria group</taxon>
        <taxon>Pseudoduganella</taxon>
    </lineage>
</organism>
<dbReference type="PANTHER" id="PTHR44196:SF1">
    <property type="entry name" value="DEHYDROGENASE_REDUCTASE SDR FAMILY MEMBER 7B"/>
    <property type="match status" value="1"/>
</dbReference>
<keyword evidence="7" id="KW-1185">Reference proteome</keyword>
<dbReference type="Proteomes" id="UP000298763">
    <property type="component" value="Chromosome"/>
</dbReference>